<feature type="transmembrane region" description="Helical" evidence="5">
    <location>
        <begin position="44"/>
        <end position="68"/>
    </location>
</feature>
<organism evidence="7 8">
    <name type="scientific">Kibdelosporangium banguiense</name>
    <dbReference type="NCBI Taxonomy" id="1365924"/>
    <lineage>
        <taxon>Bacteria</taxon>
        <taxon>Bacillati</taxon>
        <taxon>Actinomycetota</taxon>
        <taxon>Actinomycetes</taxon>
        <taxon>Pseudonocardiales</taxon>
        <taxon>Pseudonocardiaceae</taxon>
        <taxon>Kibdelosporangium</taxon>
    </lineage>
</organism>
<accession>A0ABS4U1Y6</accession>
<comment type="subcellular location">
    <subcellularLocation>
        <location evidence="1">Cell membrane</location>
        <topology evidence="1">Multi-pass membrane protein</topology>
    </subcellularLocation>
</comment>
<feature type="transmembrane region" description="Helical" evidence="5">
    <location>
        <begin position="214"/>
        <end position="233"/>
    </location>
</feature>
<keyword evidence="4 5" id="KW-0472">Membrane</keyword>
<keyword evidence="8" id="KW-1185">Reference proteome</keyword>
<dbReference type="SUPFAM" id="SSF103473">
    <property type="entry name" value="MFS general substrate transporter"/>
    <property type="match status" value="1"/>
</dbReference>
<feature type="domain" description="Major facilitator superfamily (MFS) profile" evidence="6">
    <location>
        <begin position="215"/>
        <end position="410"/>
    </location>
</feature>
<feature type="transmembrane region" description="Helical" evidence="5">
    <location>
        <begin position="172"/>
        <end position="193"/>
    </location>
</feature>
<feature type="transmembrane region" description="Helical" evidence="5">
    <location>
        <begin position="253"/>
        <end position="273"/>
    </location>
</feature>
<dbReference type="InterPro" id="IPR011701">
    <property type="entry name" value="MFS"/>
</dbReference>
<dbReference type="Proteomes" id="UP001519332">
    <property type="component" value="Unassembled WGS sequence"/>
</dbReference>
<dbReference type="InterPro" id="IPR020846">
    <property type="entry name" value="MFS_dom"/>
</dbReference>
<evidence type="ECO:0000259" key="6">
    <source>
        <dbReference type="PROSITE" id="PS50850"/>
    </source>
</evidence>
<dbReference type="PANTHER" id="PTHR23542:SF1">
    <property type="entry name" value="MAJOR FACILITATOR SUPERFAMILY (MFS) PROFILE DOMAIN-CONTAINING PROTEIN"/>
    <property type="match status" value="1"/>
</dbReference>
<proteinExistence type="predicted"/>
<feature type="transmembrane region" description="Helical" evidence="5">
    <location>
        <begin position="337"/>
        <end position="361"/>
    </location>
</feature>
<evidence type="ECO:0000256" key="1">
    <source>
        <dbReference type="ARBA" id="ARBA00004651"/>
    </source>
</evidence>
<feature type="transmembrane region" description="Helical" evidence="5">
    <location>
        <begin position="280"/>
        <end position="298"/>
    </location>
</feature>
<reference evidence="7 8" key="1">
    <citation type="submission" date="2021-03" db="EMBL/GenBank/DDBJ databases">
        <title>Sequencing the genomes of 1000 actinobacteria strains.</title>
        <authorList>
            <person name="Klenk H.-P."/>
        </authorList>
    </citation>
    <scope>NUCLEOTIDE SEQUENCE [LARGE SCALE GENOMIC DNA]</scope>
    <source>
        <strain evidence="7 8">DSM 46670</strain>
    </source>
</reference>
<dbReference type="InterPro" id="IPR036259">
    <property type="entry name" value="MFS_trans_sf"/>
</dbReference>
<sequence>MSYRALVQVVSPAFFPLGLLARLPYACSPLAALIMVQGATGSFTFAGAAGAAQFIAIAAGGPIVGALADRCGHRLIGVVTSIANILALVGLMAATQAGRTAMLGAAVLAGLTQPQVGPLVRVHWSHLLHSRGKPDLLPTALSYESAADETGFVLGPAIVGLLTPITTPLGPIVPMLATIALLAGATLPFSLLHSSPRGPRQADTTGKHTRLPRLPLAAMVLAMAAMGAIFGALQTGVAAYSESTGQPAATGLIYAEFGIGSALAGAACAWLPARFTLRRRYLVFSGSLLLGTLTLFAGGTLFSLPVSVAVASLTVAPYMICLYALTERIAPPAKAAVAMTILCAGGPLGTAAGRAAAGWLADRHGSAGAFAVAPIVAALALILAVALVFLDRRRGGWLGMERDLVAGYTT</sequence>
<dbReference type="PANTHER" id="PTHR23542">
    <property type="match status" value="1"/>
</dbReference>
<name>A0ABS4U1Y6_9PSEU</name>
<dbReference type="PROSITE" id="PS50850">
    <property type="entry name" value="MFS"/>
    <property type="match status" value="1"/>
</dbReference>
<gene>
    <name evidence="7" type="ORF">JOF56_011030</name>
</gene>
<dbReference type="Pfam" id="PF07690">
    <property type="entry name" value="MFS_1"/>
    <property type="match status" value="1"/>
</dbReference>
<evidence type="ECO:0000256" key="2">
    <source>
        <dbReference type="ARBA" id="ARBA00022692"/>
    </source>
</evidence>
<dbReference type="Gene3D" id="1.20.1250.20">
    <property type="entry name" value="MFS general substrate transporter like domains"/>
    <property type="match status" value="1"/>
</dbReference>
<keyword evidence="3 5" id="KW-1133">Transmembrane helix</keyword>
<evidence type="ECO:0000256" key="5">
    <source>
        <dbReference type="SAM" id="Phobius"/>
    </source>
</evidence>
<feature type="transmembrane region" description="Helical" evidence="5">
    <location>
        <begin position="75"/>
        <end position="94"/>
    </location>
</feature>
<comment type="caution">
    <text evidence="7">The sequence shown here is derived from an EMBL/GenBank/DDBJ whole genome shotgun (WGS) entry which is preliminary data.</text>
</comment>
<keyword evidence="2 5" id="KW-0812">Transmembrane</keyword>
<protein>
    <submittedName>
        <fullName evidence="7">MFS family permease</fullName>
    </submittedName>
</protein>
<evidence type="ECO:0000256" key="3">
    <source>
        <dbReference type="ARBA" id="ARBA00022989"/>
    </source>
</evidence>
<feature type="transmembrane region" description="Helical" evidence="5">
    <location>
        <begin position="304"/>
        <end position="325"/>
    </location>
</feature>
<evidence type="ECO:0000313" key="8">
    <source>
        <dbReference type="Proteomes" id="UP001519332"/>
    </source>
</evidence>
<dbReference type="EMBL" id="JAGINW010000001">
    <property type="protein sequence ID" value="MBP2330645.1"/>
    <property type="molecule type" value="Genomic_DNA"/>
</dbReference>
<evidence type="ECO:0000313" key="7">
    <source>
        <dbReference type="EMBL" id="MBP2330645.1"/>
    </source>
</evidence>
<dbReference type="RefSeq" id="WP_209647264.1">
    <property type="nucleotide sequence ID" value="NZ_JAGINW010000001.1"/>
</dbReference>
<feature type="transmembrane region" description="Helical" evidence="5">
    <location>
        <begin position="367"/>
        <end position="390"/>
    </location>
</feature>
<evidence type="ECO:0000256" key="4">
    <source>
        <dbReference type="ARBA" id="ARBA00023136"/>
    </source>
</evidence>